<keyword evidence="12" id="KW-1185">Reference proteome</keyword>
<keyword evidence="2" id="KW-0813">Transport</keyword>
<dbReference type="GO" id="GO:0005524">
    <property type="term" value="F:ATP binding"/>
    <property type="evidence" value="ECO:0007669"/>
    <property type="project" value="UniProtKB-KW"/>
</dbReference>
<dbReference type="GO" id="GO:0016887">
    <property type="term" value="F:ATP hydrolysis activity"/>
    <property type="evidence" value="ECO:0007669"/>
    <property type="project" value="InterPro"/>
</dbReference>
<evidence type="ECO:0000313" key="11">
    <source>
        <dbReference type="EMBL" id="TCS73584.1"/>
    </source>
</evidence>
<keyword evidence="7 11" id="KW-0067">ATP-binding</keyword>
<evidence type="ECO:0000313" key="12">
    <source>
        <dbReference type="Proteomes" id="UP000295726"/>
    </source>
</evidence>
<comment type="caution">
    <text evidence="11">The sequence shown here is derived from an EMBL/GenBank/DDBJ whole genome shotgun (WGS) entry which is preliminary data.</text>
</comment>
<dbReference type="RefSeq" id="WP_243117475.1">
    <property type="nucleotide sequence ID" value="NZ_SLZZ01000045.1"/>
</dbReference>
<dbReference type="PANTHER" id="PTHR43790">
    <property type="entry name" value="CARBOHYDRATE TRANSPORT ATP-BINDING PROTEIN MG119-RELATED"/>
    <property type="match status" value="1"/>
</dbReference>
<dbReference type="Gene3D" id="3.40.50.300">
    <property type="entry name" value="P-loop containing nucleotide triphosphate hydrolases"/>
    <property type="match status" value="2"/>
</dbReference>
<dbReference type="InterPro" id="IPR003439">
    <property type="entry name" value="ABC_transporter-like_ATP-bd"/>
</dbReference>
<keyword evidence="8" id="KW-1278">Translocase</keyword>
<dbReference type="EMBL" id="SLZZ01000045">
    <property type="protein sequence ID" value="TCS73584.1"/>
    <property type="molecule type" value="Genomic_DNA"/>
</dbReference>
<keyword evidence="6" id="KW-0547">Nucleotide-binding</keyword>
<feature type="domain" description="ABC transporter" evidence="10">
    <location>
        <begin position="261"/>
        <end position="505"/>
    </location>
</feature>
<evidence type="ECO:0000256" key="8">
    <source>
        <dbReference type="ARBA" id="ARBA00022967"/>
    </source>
</evidence>
<evidence type="ECO:0000256" key="5">
    <source>
        <dbReference type="ARBA" id="ARBA00022737"/>
    </source>
</evidence>
<feature type="domain" description="ABC transporter" evidence="10">
    <location>
        <begin position="7"/>
        <end position="244"/>
    </location>
</feature>
<dbReference type="InterPro" id="IPR027417">
    <property type="entry name" value="P-loop_NTPase"/>
</dbReference>
<accession>A0A4R3JYE5</accession>
<evidence type="ECO:0000256" key="6">
    <source>
        <dbReference type="ARBA" id="ARBA00022741"/>
    </source>
</evidence>
<comment type="subcellular location">
    <subcellularLocation>
        <location evidence="1">Cell membrane</location>
        <topology evidence="1">Peripheral membrane protein</topology>
    </subcellularLocation>
</comment>
<evidence type="ECO:0000256" key="2">
    <source>
        <dbReference type="ARBA" id="ARBA00022448"/>
    </source>
</evidence>
<dbReference type="GO" id="GO:0005886">
    <property type="term" value="C:plasma membrane"/>
    <property type="evidence" value="ECO:0007669"/>
    <property type="project" value="UniProtKB-SubCell"/>
</dbReference>
<dbReference type="CDD" id="cd03215">
    <property type="entry name" value="ABC_Carb_Monos_II"/>
    <property type="match status" value="1"/>
</dbReference>
<organism evidence="11 12">
    <name type="scientific">Muricomes intestini</name>
    <dbReference type="NCBI Taxonomy" id="1796634"/>
    <lineage>
        <taxon>Bacteria</taxon>
        <taxon>Bacillati</taxon>
        <taxon>Bacillota</taxon>
        <taxon>Clostridia</taxon>
        <taxon>Lachnospirales</taxon>
        <taxon>Lachnospiraceae</taxon>
        <taxon>Muricomes</taxon>
    </lineage>
</organism>
<evidence type="ECO:0000256" key="3">
    <source>
        <dbReference type="ARBA" id="ARBA00022475"/>
    </source>
</evidence>
<dbReference type="PANTHER" id="PTHR43790:SF3">
    <property type="entry name" value="D-ALLOSE IMPORT ATP-BINDING PROTEIN ALSA-RELATED"/>
    <property type="match status" value="1"/>
</dbReference>
<dbReference type="AlphaFoldDB" id="A0A4R3JYE5"/>
<dbReference type="FunFam" id="3.40.50.300:FF:000127">
    <property type="entry name" value="Ribose import ATP-binding protein RbsA"/>
    <property type="match status" value="1"/>
</dbReference>
<name>A0A4R3JYE5_9FIRM</name>
<dbReference type="Proteomes" id="UP000295726">
    <property type="component" value="Unassembled WGS sequence"/>
</dbReference>
<protein>
    <submittedName>
        <fullName evidence="11">D-xylose transport system ATP-binding protein/putative multiple sugar transport system ATP-binding protein</fullName>
    </submittedName>
</protein>
<dbReference type="PROSITE" id="PS50893">
    <property type="entry name" value="ABC_TRANSPORTER_2"/>
    <property type="match status" value="2"/>
</dbReference>
<keyword evidence="9" id="KW-0472">Membrane</keyword>
<keyword evidence="3" id="KW-1003">Cell membrane</keyword>
<dbReference type="PROSITE" id="PS00211">
    <property type="entry name" value="ABC_TRANSPORTER_1"/>
    <property type="match status" value="1"/>
</dbReference>
<evidence type="ECO:0000256" key="9">
    <source>
        <dbReference type="ARBA" id="ARBA00023136"/>
    </source>
</evidence>
<dbReference type="Pfam" id="PF00005">
    <property type="entry name" value="ABC_tran"/>
    <property type="match status" value="2"/>
</dbReference>
<gene>
    <name evidence="11" type="ORF">EDD59_14511</name>
</gene>
<evidence type="ECO:0000256" key="4">
    <source>
        <dbReference type="ARBA" id="ARBA00022597"/>
    </source>
</evidence>
<dbReference type="InterPro" id="IPR017871">
    <property type="entry name" value="ABC_transporter-like_CS"/>
</dbReference>
<keyword evidence="4 11" id="KW-0762">Sugar transport</keyword>
<evidence type="ECO:0000256" key="7">
    <source>
        <dbReference type="ARBA" id="ARBA00022840"/>
    </source>
</evidence>
<dbReference type="SUPFAM" id="SSF52540">
    <property type="entry name" value="P-loop containing nucleoside triphosphate hydrolases"/>
    <property type="match status" value="2"/>
</dbReference>
<reference evidence="11 12" key="1">
    <citation type="submission" date="2019-03" db="EMBL/GenBank/DDBJ databases">
        <title>Genomic Encyclopedia of Type Strains, Phase IV (KMG-IV): sequencing the most valuable type-strain genomes for metagenomic binning, comparative biology and taxonomic classification.</title>
        <authorList>
            <person name="Goeker M."/>
        </authorList>
    </citation>
    <scope>NUCLEOTIDE SEQUENCE [LARGE SCALE GENOMIC DNA]</scope>
    <source>
        <strain evidence="11 12">DSM 29489</strain>
    </source>
</reference>
<dbReference type="InterPro" id="IPR003593">
    <property type="entry name" value="AAA+_ATPase"/>
</dbReference>
<proteinExistence type="predicted"/>
<dbReference type="SMART" id="SM00382">
    <property type="entry name" value="AAA"/>
    <property type="match status" value="2"/>
</dbReference>
<keyword evidence="5" id="KW-0677">Repeat</keyword>
<evidence type="ECO:0000259" key="10">
    <source>
        <dbReference type="PROSITE" id="PS50893"/>
    </source>
</evidence>
<dbReference type="InterPro" id="IPR050107">
    <property type="entry name" value="ABC_carbohydrate_import_ATPase"/>
</dbReference>
<evidence type="ECO:0000256" key="1">
    <source>
        <dbReference type="ARBA" id="ARBA00004202"/>
    </source>
</evidence>
<dbReference type="CDD" id="cd03216">
    <property type="entry name" value="ABC_Carb_Monos_I"/>
    <property type="match status" value="1"/>
</dbReference>
<sequence length="505" mass="55180">MSNEYAVEMRDITKKFGGLIAADSVSFKVKPGEIHALCGENGAGKSTLMNVLTGKFLASSYSGEILLNGNKVKINSPKDAKKEKITIVHQELELIPDLSIAENIFLGNQPTTATGVNWKKMNAEAQDILEKFSLNLNVKTKIKYLTVGQQQLVEIAKAIYLGGNVLILDEPSAPLTGREIDFLLATLEKLKKTGISIIYITHRLEEVFKLSDRVSVMRDGKMIDTFSTKEINVEELVAAMIGRKMENMYPDMDTEVGDVTLEISNYSVPHPLYDTNIVEDASMKFRAGEVVGISGLLGAGRTELMSAVIGAYKMKGNGTVKLNGKEVKFNSPAAAIKAGIGYVTEDRKMTGLILNQSIRFNVSMASLSRIIEHGVLSPSKEKVIVNELKDGLHIKTENIENPVSSLSGGNQQKVVLAKWLATKPGVLILDEPTRGVDVGARFEIYMIIKELAAQGNTIIIISSDLPEIIGISNRVYVMYEGKVHGELLKDELGEDSIMRYATGIA</sequence>